<dbReference type="Proteomes" id="UP000224460">
    <property type="component" value="Unassembled WGS sequence"/>
</dbReference>
<sequence>MSEIFPDLLRGVITDVMLVLLLCTMAIPKYKSKWIYIITTAFILLFNISGNAYFYRANNYTAVFHLDLVMLIIIGIALKPLFTDKIMQWCFSYITMLNIYVAVVFLSYILSDIFPDPYYGNAFLRLVLFSVVIIVFYKWVSELYRRVLDYWYIYMLPILVLLISFLGYFFGGDIVERLSQNDISLIVLIVLGITIYIAIIHSLKTITEKYDMYEENRKIQAEQEYLHLAANSMSQRLKLMEEVSQQNSRATHDRRHFNNMLLELLSQNNTAEAIALLQGQVQVEPKVSRVYCENPMVNAAVGHYATMAEGAGIKTHIELDIPAELTVDGAELSVVVSNLMENAIMGCSKLPQGREKSLRFICYNVGRLILELENPCTEDTMLDKEGYPVTCEEGHGMGTKSVIAFTKKYEGELIFKIESEMFRVRMIL</sequence>
<evidence type="ECO:0000313" key="2">
    <source>
        <dbReference type="Proteomes" id="UP000224460"/>
    </source>
</evidence>
<gene>
    <name evidence="1" type="ORF">CS063_07810</name>
</gene>
<keyword evidence="1" id="KW-0067">ATP-binding</keyword>
<keyword evidence="1" id="KW-0547">Nucleotide-binding</keyword>
<name>A0AC61DDM6_9FIRM</name>
<keyword evidence="2" id="KW-1185">Reference proteome</keyword>
<protein>
    <submittedName>
        <fullName evidence="1">ATP-binding protein</fullName>
    </submittedName>
</protein>
<reference evidence="1" key="1">
    <citation type="submission" date="2017-10" db="EMBL/GenBank/DDBJ databases">
        <title>Genome sequence of cellulolytic Lachnospiraceae bacterium XHS1971 isolated from hotspring sediment.</title>
        <authorList>
            <person name="Vasudevan G."/>
            <person name="Joshi A.J."/>
            <person name="Hivarkar S."/>
            <person name="Lanjekar V.B."/>
            <person name="Dhakephalkar P.K."/>
            <person name="Dagar S."/>
        </authorList>
    </citation>
    <scope>NUCLEOTIDE SEQUENCE</scope>
    <source>
        <strain evidence="1">XHS1971</strain>
    </source>
</reference>
<organism evidence="1 2">
    <name type="scientific">Sporanaerobium hydrogeniformans</name>
    <dbReference type="NCBI Taxonomy" id="3072179"/>
    <lineage>
        <taxon>Bacteria</taxon>
        <taxon>Bacillati</taxon>
        <taxon>Bacillota</taxon>
        <taxon>Clostridia</taxon>
        <taxon>Lachnospirales</taxon>
        <taxon>Lachnospiraceae</taxon>
        <taxon>Sporanaerobium</taxon>
    </lineage>
</organism>
<proteinExistence type="predicted"/>
<evidence type="ECO:0000313" key="1">
    <source>
        <dbReference type="EMBL" id="PHV70918.1"/>
    </source>
</evidence>
<comment type="caution">
    <text evidence="1">The sequence shown here is derived from an EMBL/GenBank/DDBJ whole genome shotgun (WGS) entry which is preliminary data.</text>
</comment>
<dbReference type="EMBL" id="PEDL01000006">
    <property type="protein sequence ID" value="PHV70918.1"/>
    <property type="molecule type" value="Genomic_DNA"/>
</dbReference>
<accession>A0AC61DDM6</accession>